<dbReference type="Proteomes" id="UP000734854">
    <property type="component" value="Unassembled WGS sequence"/>
</dbReference>
<proteinExistence type="predicted"/>
<feature type="compositionally biased region" description="Basic residues" evidence="1">
    <location>
        <begin position="205"/>
        <end position="214"/>
    </location>
</feature>
<feature type="compositionally biased region" description="Acidic residues" evidence="1">
    <location>
        <begin position="182"/>
        <end position="193"/>
    </location>
</feature>
<feature type="compositionally biased region" description="Basic residues" evidence="1">
    <location>
        <begin position="84"/>
        <end position="95"/>
    </location>
</feature>
<accession>A0A8J5EZN0</accession>
<reference evidence="2 3" key="1">
    <citation type="submission" date="2020-08" db="EMBL/GenBank/DDBJ databases">
        <title>Plant Genome Project.</title>
        <authorList>
            <person name="Zhang R.-G."/>
        </authorList>
    </citation>
    <scope>NUCLEOTIDE SEQUENCE [LARGE SCALE GENOMIC DNA]</scope>
    <source>
        <tissue evidence="2">Rhizome</tissue>
    </source>
</reference>
<gene>
    <name evidence="2" type="ORF">ZIOFF_061458</name>
</gene>
<feature type="region of interest" description="Disordered" evidence="1">
    <location>
        <begin position="1"/>
        <end position="106"/>
    </location>
</feature>
<dbReference type="AlphaFoldDB" id="A0A8J5EZN0"/>
<sequence>MDSENKPGDGFLDLNFAAGEQPETLTRAKEAEQVEAVIGKHDDGTDSGGGALAETEKVTVEAEDTEAEEDAVDEKSKDQSVRSSAKRKKGRRRKKDQSVRSSSIPHFFLDLETARNYDQVHMDSENKPGDGFLDLNFAAGEQPETLTRAKEAEQVEAVIGKHDDGTDSGGGALAETEKVTVEAEDTEAEEDAVDEKSKDQSVRSSAKRKKGRRRKSAAVLDEHDSCCCPFQDENKTIFAVSDLVWDLEIQVVKLYLACNSIAFIASRQCEVDADNVGAELGDLEEAESKHLLEGLPLLLETDQITDKRSALPGVCRLRFGRDELGKLQPPLFRHFSFTAEMLQAVEWYSHYRTLSSSYDEREGTKEKQCSTLKKK</sequence>
<feature type="compositionally biased region" description="Acidic residues" evidence="1">
    <location>
        <begin position="61"/>
        <end position="72"/>
    </location>
</feature>
<feature type="region of interest" description="Disordered" evidence="1">
    <location>
        <begin position="160"/>
        <end position="214"/>
    </location>
</feature>
<keyword evidence="3" id="KW-1185">Reference proteome</keyword>
<protein>
    <submittedName>
        <fullName evidence="2">Uncharacterized protein</fullName>
    </submittedName>
</protein>
<dbReference type="EMBL" id="JACMSC010000017">
    <property type="protein sequence ID" value="KAG6478026.1"/>
    <property type="molecule type" value="Genomic_DNA"/>
</dbReference>
<evidence type="ECO:0000256" key="1">
    <source>
        <dbReference type="SAM" id="MobiDB-lite"/>
    </source>
</evidence>
<name>A0A8J5EZN0_ZINOF</name>
<evidence type="ECO:0000313" key="3">
    <source>
        <dbReference type="Proteomes" id="UP000734854"/>
    </source>
</evidence>
<organism evidence="2 3">
    <name type="scientific">Zingiber officinale</name>
    <name type="common">Ginger</name>
    <name type="synonym">Amomum zingiber</name>
    <dbReference type="NCBI Taxonomy" id="94328"/>
    <lineage>
        <taxon>Eukaryota</taxon>
        <taxon>Viridiplantae</taxon>
        <taxon>Streptophyta</taxon>
        <taxon>Embryophyta</taxon>
        <taxon>Tracheophyta</taxon>
        <taxon>Spermatophyta</taxon>
        <taxon>Magnoliopsida</taxon>
        <taxon>Liliopsida</taxon>
        <taxon>Zingiberales</taxon>
        <taxon>Zingiberaceae</taxon>
        <taxon>Zingiber</taxon>
    </lineage>
</organism>
<feature type="compositionally biased region" description="Basic and acidic residues" evidence="1">
    <location>
        <begin position="26"/>
        <end position="44"/>
    </location>
</feature>
<comment type="caution">
    <text evidence="2">The sequence shown here is derived from an EMBL/GenBank/DDBJ whole genome shotgun (WGS) entry which is preliminary data.</text>
</comment>
<evidence type="ECO:0000313" key="2">
    <source>
        <dbReference type="EMBL" id="KAG6478026.1"/>
    </source>
</evidence>